<gene>
    <name evidence="2" type="ORF">NDU88_002276</name>
</gene>
<feature type="compositionally biased region" description="Low complexity" evidence="1">
    <location>
        <begin position="99"/>
        <end position="119"/>
    </location>
</feature>
<evidence type="ECO:0000313" key="2">
    <source>
        <dbReference type="EMBL" id="KAJ1192970.1"/>
    </source>
</evidence>
<feature type="region of interest" description="Disordered" evidence="1">
    <location>
        <begin position="56"/>
        <end position="78"/>
    </location>
</feature>
<accession>A0AAV7UV38</accession>
<dbReference type="EMBL" id="JANPWB010000004">
    <property type="protein sequence ID" value="KAJ1192970.1"/>
    <property type="molecule type" value="Genomic_DNA"/>
</dbReference>
<sequence>MDYRVIGPKGRGRLMLVVAPAQFRALWRHRIQQTSTTSSPISAPLSCLLALRPRRLPPRGARHSPRAQRLTSSPRQASAMLNCSKSLAPSSSPRLGCLLSSTAASSDSGSRDASALSRAQARAPLRSRFRPSPIRVYGDARHRWQVRWRAAVHSAPGSP</sequence>
<dbReference type="Proteomes" id="UP001066276">
    <property type="component" value="Chromosome 2_2"/>
</dbReference>
<proteinExistence type="predicted"/>
<dbReference type="AlphaFoldDB" id="A0AAV7UV38"/>
<feature type="compositionally biased region" description="Polar residues" evidence="1">
    <location>
        <begin position="69"/>
        <end position="78"/>
    </location>
</feature>
<name>A0AAV7UV38_PLEWA</name>
<protein>
    <submittedName>
        <fullName evidence="2">Uncharacterized protein</fullName>
    </submittedName>
</protein>
<organism evidence="2 3">
    <name type="scientific">Pleurodeles waltl</name>
    <name type="common">Iberian ribbed newt</name>
    <dbReference type="NCBI Taxonomy" id="8319"/>
    <lineage>
        <taxon>Eukaryota</taxon>
        <taxon>Metazoa</taxon>
        <taxon>Chordata</taxon>
        <taxon>Craniata</taxon>
        <taxon>Vertebrata</taxon>
        <taxon>Euteleostomi</taxon>
        <taxon>Amphibia</taxon>
        <taxon>Batrachia</taxon>
        <taxon>Caudata</taxon>
        <taxon>Salamandroidea</taxon>
        <taxon>Salamandridae</taxon>
        <taxon>Pleurodelinae</taxon>
        <taxon>Pleurodeles</taxon>
    </lineage>
</organism>
<comment type="caution">
    <text evidence="2">The sequence shown here is derived from an EMBL/GenBank/DDBJ whole genome shotgun (WGS) entry which is preliminary data.</text>
</comment>
<evidence type="ECO:0000313" key="3">
    <source>
        <dbReference type="Proteomes" id="UP001066276"/>
    </source>
</evidence>
<feature type="region of interest" description="Disordered" evidence="1">
    <location>
        <begin position="98"/>
        <end position="132"/>
    </location>
</feature>
<feature type="compositionally biased region" description="Basic residues" evidence="1">
    <location>
        <begin position="56"/>
        <end position="66"/>
    </location>
</feature>
<evidence type="ECO:0000256" key="1">
    <source>
        <dbReference type="SAM" id="MobiDB-lite"/>
    </source>
</evidence>
<reference evidence="2" key="1">
    <citation type="journal article" date="2022" name="bioRxiv">
        <title>Sequencing and chromosome-scale assembly of the giantPleurodeles waltlgenome.</title>
        <authorList>
            <person name="Brown T."/>
            <person name="Elewa A."/>
            <person name="Iarovenko S."/>
            <person name="Subramanian E."/>
            <person name="Araus A.J."/>
            <person name="Petzold A."/>
            <person name="Susuki M."/>
            <person name="Suzuki K.-i.T."/>
            <person name="Hayashi T."/>
            <person name="Toyoda A."/>
            <person name="Oliveira C."/>
            <person name="Osipova E."/>
            <person name="Leigh N.D."/>
            <person name="Simon A."/>
            <person name="Yun M.H."/>
        </authorList>
    </citation>
    <scope>NUCLEOTIDE SEQUENCE</scope>
    <source>
        <strain evidence="2">20211129_DDA</strain>
        <tissue evidence="2">Liver</tissue>
    </source>
</reference>
<keyword evidence="3" id="KW-1185">Reference proteome</keyword>